<evidence type="ECO:0000256" key="1">
    <source>
        <dbReference type="ARBA" id="ARBA00008812"/>
    </source>
</evidence>
<keyword evidence="4" id="KW-1185">Reference proteome</keyword>
<accession>A0ABP9RKT6</accession>
<protein>
    <submittedName>
        <fullName evidence="3">YceI family protein</fullName>
    </submittedName>
</protein>
<gene>
    <name evidence="3" type="ORF">GCM10023322_06760</name>
</gene>
<dbReference type="EMBL" id="BAABJQ010000002">
    <property type="protein sequence ID" value="GAA5178780.1"/>
    <property type="molecule type" value="Genomic_DNA"/>
</dbReference>
<dbReference type="PANTHER" id="PTHR34406:SF1">
    <property type="entry name" value="PROTEIN YCEI"/>
    <property type="match status" value="1"/>
</dbReference>
<proteinExistence type="inferred from homology"/>
<name>A0ABP9RKT6_9ACTN</name>
<dbReference type="SMART" id="SM00867">
    <property type="entry name" value="YceI"/>
    <property type="match status" value="1"/>
</dbReference>
<feature type="domain" description="Lipid/polyisoprenoid-binding YceI-like" evidence="2">
    <location>
        <begin position="13"/>
        <end position="178"/>
    </location>
</feature>
<evidence type="ECO:0000313" key="3">
    <source>
        <dbReference type="EMBL" id="GAA5178780.1"/>
    </source>
</evidence>
<comment type="similarity">
    <text evidence="1">Belongs to the UPF0312 family.</text>
</comment>
<dbReference type="PANTHER" id="PTHR34406">
    <property type="entry name" value="PROTEIN YCEI"/>
    <property type="match status" value="1"/>
</dbReference>
<sequence length="192" mass="20883">MTGTATFGELTGDYILVTADTRIGFVARHPIGPKVRGQFEEFAGGGHLDGNDPSRSRVKLTIQAGSIQTHNSQRDGLLRGKFLDRDHYPTIAFASTGVRQVDETAFELTGGLTIRGVTKPVTVAFERTGIQRDPRDGIRIQFTGSAMINRADWGVNWNAATSASISKKVALEFDVVLRRTGLTAQRSPAQPR</sequence>
<dbReference type="Pfam" id="PF04264">
    <property type="entry name" value="YceI"/>
    <property type="match status" value="1"/>
</dbReference>
<dbReference type="InterPro" id="IPR036761">
    <property type="entry name" value="TTHA0802/YceI-like_sf"/>
</dbReference>
<dbReference type="RefSeq" id="WP_345625967.1">
    <property type="nucleotide sequence ID" value="NZ_BAABJQ010000002.1"/>
</dbReference>
<organism evidence="3 4">
    <name type="scientific">Rugosimonospora acidiphila</name>
    <dbReference type="NCBI Taxonomy" id="556531"/>
    <lineage>
        <taxon>Bacteria</taxon>
        <taxon>Bacillati</taxon>
        <taxon>Actinomycetota</taxon>
        <taxon>Actinomycetes</taxon>
        <taxon>Micromonosporales</taxon>
        <taxon>Micromonosporaceae</taxon>
        <taxon>Rugosimonospora</taxon>
    </lineage>
</organism>
<dbReference type="SUPFAM" id="SSF101874">
    <property type="entry name" value="YceI-like"/>
    <property type="match status" value="1"/>
</dbReference>
<evidence type="ECO:0000259" key="2">
    <source>
        <dbReference type="SMART" id="SM00867"/>
    </source>
</evidence>
<reference evidence="4" key="1">
    <citation type="journal article" date="2019" name="Int. J. Syst. Evol. Microbiol.">
        <title>The Global Catalogue of Microorganisms (GCM) 10K type strain sequencing project: providing services to taxonomists for standard genome sequencing and annotation.</title>
        <authorList>
            <consortium name="The Broad Institute Genomics Platform"/>
            <consortium name="The Broad Institute Genome Sequencing Center for Infectious Disease"/>
            <person name="Wu L."/>
            <person name="Ma J."/>
        </authorList>
    </citation>
    <scope>NUCLEOTIDE SEQUENCE [LARGE SCALE GENOMIC DNA]</scope>
    <source>
        <strain evidence="4">JCM 18304</strain>
    </source>
</reference>
<dbReference type="Gene3D" id="2.40.128.110">
    <property type="entry name" value="Lipid/polyisoprenoid-binding, YceI-like"/>
    <property type="match status" value="1"/>
</dbReference>
<dbReference type="InterPro" id="IPR007372">
    <property type="entry name" value="Lipid/polyisoprenoid-bd_YceI"/>
</dbReference>
<dbReference type="Proteomes" id="UP001501570">
    <property type="component" value="Unassembled WGS sequence"/>
</dbReference>
<evidence type="ECO:0000313" key="4">
    <source>
        <dbReference type="Proteomes" id="UP001501570"/>
    </source>
</evidence>
<comment type="caution">
    <text evidence="3">The sequence shown here is derived from an EMBL/GenBank/DDBJ whole genome shotgun (WGS) entry which is preliminary data.</text>
</comment>